<keyword evidence="1" id="KW-1133">Transmembrane helix</keyword>
<proteinExistence type="predicted"/>
<feature type="transmembrane region" description="Helical" evidence="1">
    <location>
        <begin position="43"/>
        <end position="63"/>
    </location>
</feature>
<protein>
    <submittedName>
        <fullName evidence="3">PACE efflux transporter</fullName>
    </submittedName>
</protein>
<name>A0ABW9Y7Z1_9RHOB</name>
<dbReference type="InterPro" id="IPR007896">
    <property type="entry name" value="BTP_bacteria"/>
</dbReference>
<evidence type="ECO:0000259" key="2">
    <source>
        <dbReference type="Pfam" id="PF05232"/>
    </source>
</evidence>
<keyword evidence="4" id="KW-1185">Reference proteome</keyword>
<evidence type="ECO:0000313" key="4">
    <source>
        <dbReference type="Proteomes" id="UP001517376"/>
    </source>
</evidence>
<dbReference type="InterPro" id="IPR058208">
    <property type="entry name" value="PACE"/>
</dbReference>
<sequence length="143" mass="16079">MALHDRPRLRRLIYATTFEAGGILLSTLLLLAMAETTAGKSLVFSVMASTIAMLWNLAFNAGFEAWETRQPVRGRSLARRSAHALLFEAGLVLFLLPLTMWWFVVPLIEALAYEAALILAFLVYTWIFTWAFDRLFGLPASAR</sequence>
<reference evidence="4" key="1">
    <citation type="submission" date="2020-01" db="EMBL/GenBank/DDBJ databases">
        <title>Sphingomonas sp. strain CSW-10.</title>
        <authorList>
            <person name="Chen W.-M."/>
        </authorList>
    </citation>
    <scope>NUCLEOTIDE SEQUENCE [LARGE SCALE GENOMIC DNA]</scope>
    <source>
        <strain evidence="4">CCP-1</strain>
    </source>
</reference>
<comment type="caution">
    <text evidence="3">The sequence shown here is derived from an EMBL/GenBank/DDBJ whole genome shotgun (WGS) entry which is preliminary data.</text>
</comment>
<feature type="transmembrane region" description="Helical" evidence="1">
    <location>
        <begin position="110"/>
        <end position="132"/>
    </location>
</feature>
<keyword evidence="1" id="KW-0472">Membrane</keyword>
<dbReference type="NCBIfam" id="NF033664">
    <property type="entry name" value="PACE_transport"/>
    <property type="match status" value="1"/>
</dbReference>
<feature type="domain" description="Chlorhexidine efflux transporter" evidence="2">
    <location>
        <begin position="6"/>
        <end position="69"/>
    </location>
</feature>
<dbReference type="Pfam" id="PF05232">
    <property type="entry name" value="BTP"/>
    <property type="match status" value="2"/>
</dbReference>
<dbReference type="Proteomes" id="UP001517376">
    <property type="component" value="Unassembled WGS sequence"/>
</dbReference>
<feature type="transmembrane region" description="Helical" evidence="1">
    <location>
        <begin position="12"/>
        <end position="31"/>
    </location>
</feature>
<feature type="domain" description="Chlorhexidine efflux transporter" evidence="2">
    <location>
        <begin position="75"/>
        <end position="137"/>
    </location>
</feature>
<feature type="transmembrane region" description="Helical" evidence="1">
    <location>
        <begin position="84"/>
        <end position="104"/>
    </location>
</feature>
<evidence type="ECO:0000313" key="3">
    <source>
        <dbReference type="EMBL" id="NBE08702.1"/>
    </source>
</evidence>
<gene>
    <name evidence="3" type="ORF">GU920_14265</name>
</gene>
<keyword evidence="1" id="KW-0812">Transmembrane</keyword>
<dbReference type="RefSeq" id="WP_161767749.1">
    <property type="nucleotide sequence ID" value="NZ_JAAATW010000003.1"/>
</dbReference>
<organism evidence="3 4">
    <name type="scientific">Paragemmobacter ruber</name>
    <dbReference type="NCBI Taxonomy" id="1985673"/>
    <lineage>
        <taxon>Bacteria</taxon>
        <taxon>Pseudomonadati</taxon>
        <taxon>Pseudomonadota</taxon>
        <taxon>Alphaproteobacteria</taxon>
        <taxon>Rhodobacterales</taxon>
        <taxon>Paracoccaceae</taxon>
        <taxon>Paragemmobacter</taxon>
    </lineage>
</organism>
<evidence type="ECO:0000256" key="1">
    <source>
        <dbReference type="SAM" id="Phobius"/>
    </source>
</evidence>
<dbReference type="EMBL" id="JAAATW010000003">
    <property type="protein sequence ID" value="NBE08702.1"/>
    <property type="molecule type" value="Genomic_DNA"/>
</dbReference>
<accession>A0ABW9Y7Z1</accession>